<feature type="compositionally biased region" description="Polar residues" evidence="17">
    <location>
        <begin position="168"/>
        <end position="180"/>
    </location>
</feature>
<feature type="coiled-coil region" evidence="16">
    <location>
        <begin position="461"/>
        <end position="549"/>
    </location>
</feature>
<name>A0A7E4V1G7_PANRE</name>
<dbReference type="PANTHER" id="PTHR16154:SF6">
    <property type="entry name" value="SPINOPHILIN, ISOFORM J"/>
    <property type="match status" value="1"/>
</dbReference>
<dbReference type="GO" id="GO:0015629">
    <property type="term" value="C:actin cytoskeleton"/>
    <property type="evidence" value="ECO:0007669"/>
    <property type="project" value="TreeGrafter"/>
</dbReference>
<dbReference type="FunFam" id="2.30.42.10:FF:000010">
    <property type="entry name" value="Neurabin-1 isoform 1"/>
    <property type="match status" value="1"/>
</dbReference>
<protein>
    <recommendedName>
        <fullName evidence="12">Neurabin-1</fullName>
    </recommendedName>
    <alternativeName>
        <fullName evidence="14">Neurabin-I</fullName>
    </alternativeName>
    <alternativeName>
        <fullName evidence="13">Neural tissue-specific F-actin-binding protein I</fullName>
    </alternativeName>
    <alternativeName>
        <fullName evidence="15">Protein phosphatase 1 regulatory subunit 9A</fullName>
    </alternativeName>
</protein>
<dbReference type="SUPFAM" id="SSF50156">
    <property type="entry name" value="PDZ domain-like"/>
    <property type="match status" value="1"/>
</dbReference>
<feature type="compositionally biased region" description="Low complexity" evidence="17">
    <location>
        <begin position="615"/>
        <end position="629"/>
    </location>
</feature>
<keyword evidence="8 16" id="KW-0175">Coiled coil</keyword>
<dbReference type="FunFam" id="1.10.150.50:FF:000008">
    <property type="entry name" value="Neurabin-1 isoform 1-like protein"/>
    <property type="match status" value="1"/>
</dbReference>
<evidence type="ECO:0000256" key="10">
    <source>
        <dbReference type="ARBA" id="ARBA00023212"/>
    </source>
</evidence>
<evidence type="ECO:0000256" key="17">
    <source>
        <dbReference type="SAM" id="MobiDB-lite"/>
    </source>
</evidence>
<evidence type="ECO:0000256" key="13">
    <source>
        <dbReference type="ARBA" id="ARBA00076637"/>
    </source>
</evidence>
<feature type="domain" description="SAM" evidence="18">
    <location>
        <begin position="755"/>
        <end position="818"/>
    </location>
</feature>
<keyword evidence="5" id="KW-0221">Differentiation</keyword>
<accession>A0A7E4V1G7</accession>
<dbReference type="SMART" id="SM00228">
    <property type="entry name" value="PDZ"/>
    <property type="match status" value="1"/>
</dbReference>
<evidence type="ECO:0000256" key="8">
    <source>
        <dbReference type="ARBA" id="ARBA00023054"/>
    </source>
</evidence>
<keyword evidence="3" id="KW-0963">Cytoplasm</keyword>
<dbReference type="InterPro" id="IPR013761">
    <property type="entry name" value="SAM/pointed_sf"/>
</dbReference>
<keyword evidence="6" id="KW-0524">Neurogenesis</keyword>
<evidence type="ECO:0000256" key="2">
    <source>
        <dbReference type="ARBA" id="ARBA00022473"/>
    </source>
</evidence>
<feature type="compositionally biased region" description="Polar residues" evidence="17">
    <location>
        <begin position="387"/>
        <end position="398"/>
    </location>
</feature>
<evidence type="ECO:0000256" key="4">
    <source>
        <dbReference type="ARBA" id="ARBA00022553"/>
    </source>
</evidence>
<dbReference type="GO" id="GO:0005737">
    <property type="term" value="C:cytoplasm"/>
    <property type="evidence" value="ECO:0007669"/>
    <property type="project" value="TreeGrafter"/>
</dbReference>
<feature type="region of interest" description="Disordered" evidence="17">
    <location>
        <begin position="128"/>
        <end position="204"/>
    </location>
</feature>
<dbReference type="PROSITE" id="PS50105">
    <property type="entry name" value="SAM_DOMAIN"/>
    <property type="match status" value="1"/>
</dbReference>
<dbReference type="GO" id="GO:0051015">
    <property type="term" value="F:actin filament binding"/>
    <property type="evidence" value="ECO:0007669"/>
    <property type="project" value="TreeGrafter"/>
</dbReference>
<dbReference type="InterPro" id="IPR040645">
    <property type="entry name" value="Neurabin-1/2_PDZ"/>
</dbReference>
<dbReference type="InterPro" id="IPR001660">
    <property type="entry name" value="SAM"/>
</dbReference>
<sequence length="843" mass="93552">MLSTPELAADDVRARFSHTKALFEQLERNHDDPPSFYSSPRLPRHAFPVVGGPPKQPPPPVPPKPTSPVSQVVAHFSELVQDLDRMNSPSRNNLQNRSFKQSPEFDANSKACFEPYWRDGSIYKRHYGIEPGSPGGTDEHNSSESGDSVPSEPRPSSERTSPPRDNSRISPMSFGSLNRSSRLDEANMTSSSIEDEHQSPHHSFMGGLVETRRGLSPDRDAVNRKVSFSTAPIKVFKTHGAEEYDRRNDAIDPVASCAEYELERRLDQMDIFDVEIERGDGSLGMSIIGMGIGADQGLEKLGIFVKSITPGGAVHQNGRIHVCDQIVSVDGVSLVGVSQIFAAQTLRQTGSRVVFTIGREPNLAESEVAQLITQSLEQETGKAPESAQPQAFSPTGQPETLKAVPAHVMETRMHDLVDDPVVRAKISALEMELTDSHKKAEKMQEILASTRVHYCQLEDKYDQAKQLLKDYQVREKELLEREEGHIEQLREKDAHYGVLIEQMKLRIDELESKMAQMTKYKADAASGELTELREQLAGLTEAKRNSAHQLSQLLTASYAKGSSADDDYDSHSETSEKPPSVDDPGTLKRSPVAPPHGNADSDTLKASNSNSQSGTPSTATSTPTVASAVPPQPRYAEVSEAGTPVPRPPTVTPSLRIPNNKYAGQSPRAPHNGIYGSHYSHAFVEEYTDERFLSSSSTCDSPVPRISEPASPAMPQKFLHHHRRILFPLRKRFIQAENEFWREDSDAQGLQVLRWGVDEVCQLLIQLGLEKYIPEFTVNEVSGPKFLDLDGSKLKSMGIQNHSDRAIIKKKIKSIKARIERERKILEKESRHRHTHAAITNHC</sequence>
<keyword evidence="10" id="KW-0206">Cytoskeleton</keyword>
<organism evidence="20 21">
    <name type="scientific">Panagrellus redivivus</name>
    <name type="common">Microworm</name>
    <dbReference type="NCBI Taxonomy" id="6233"/>
    <lineage>
        <taxon>Eukaryota</taxon>
        <taxon>Metazoa</taxon>
        <taxon>Ecdysozoa</taxon>
        <taxon>Nematoda</taxon>
        <taxon>Chromadorea</taxon>
        <taxon>Rhabditida</taxon>
        <taxon>Tylenchina</taxon>
        <taxon>Panagrolaimomorpha</taxon>
        <taxon>Panagrolaimoidea</taxon>
        <taxon>Panagrolaimidae</taxon>
        <taxon>Panagrellus</taxon>
    </lineage>
</organism>
<dbReference type="AlphaFoldDB" id="A0A7E4V1G7"/>
<comment type="subcellular location">
    <subcellularLocation>
        <location evidence="1">Cytoplasm</location>
        <location evidence="1">Cytoskeleton</location>
    </subcellularLocation>
    <subcellularLocation>
        <location evidence="11">Synapse</location>
    </subcellularLocation>
</comment>
<reference evidence="21" key="2">
    <citation type="submission" date="2020-10" db="UniProtKB">
        <authorList>
            <consortium name="WormBaseParasite"/>
        </authorList>
    </citation>
    <scope>IDENTIFICATION</scope>
</reference>
<evidence type="ECO:0000256" key="1">
    <source>
        <dbReference type="ARBA" id="ARBA00004245"/>
    </source>
</evidence>
<feature type="compositionally biased region" description="Polar residues" evidence="17">
    <location>
        <begin position="87"/>
        <end position="101"/>
    </location>
</feature>
<dbReference type="Pfam" id="PF17817">
    <property type="entry name" value="PDZ_5"/>
    <property type="match status" value="1"/>
</dbReference>
<evidence type="ECO:0000259" key="18">
    <source>
        <dbReference type="PROSITE" id="PS50105"/>
    </source>
</evidence>
<feature type="compositionally biased region" description="Basic and acidic residues" evidence="17">
    <location>
        <begin position="569"/>
        <end position="580"/>
    </location>
</feature>
<evidence type="ECO:0000256" key="7">
    <source>
        <dbReference type="ARBA" id="ARBA00023018"/>
    </source>
</evidence>
<evidence type="ECO:0000256" key="6">
    <source>
        <dbReference type="ARBA" id="ARBA00022902"/>
    </source>
</evidence>
<keyword evidence="20" id="KW-1185">Reference proteome</keyword>
<evidence type="ECO:0000256" key="3">
    <source>
        <dbReference type="ARBA" id="ARBA00022490"/>
    </source>
</evidence>
<keyword evidence="2" id="KW-0217">Developmental protein</keyword>
<dbReference type="SUPFAM" id="SSF47769">
    <property type="entry name" value="SAM/Pointed domain"/>
    <property type="match status" value="1"/>
</dbReference>
<dbReference type="InterPro" id="IPR043446">
    <property type="entry name" value="Neurabin-like"/>
</dbReference>
<evidence type="ECO:0000256" key="9">
    <source>
        <dbReference type="ARBA" id="ARBA00023203"/>
    </source>
</evidence>
<evidence type="ECO:0000256" key="16">
    <source>
        <dbReference type="SAM" id="Coils"/>
    </source>
</evidence>
<dbReference type="GO" id="GO:0007015">
    <property type="term" value="P:actin filament organization"/>
    <property type="evidence" value="ECO:0007669"/>
    <property type="project" value="TreeGrafter"/>
</dbReference>
<evidence type="ECO:0000259" key="19">
    <source>
        <dbReference type="PROSITE" id="PS50106"/>
    </source>
</evidence>
<dbReference type="InterPro" id="IPR001478">
    <property type="entry name" value="PDZ"/>
</dbReference>
<dbReference type="Pfam" id="PF00595">
    <property type="entry name" value="PDZ"/>
    <property type="match status" value="1"/>
</dbReference>
<keyword evidence="7" id="KW-0770">Synapse</keyword>
<feature type="region of interest" description="Disordered" evidence="17">
    <location>
        <begin position="377"/>
        <end position="398"/>
    </location>
</feature>
<feature type="region of interest" description="Disordered" evidence="17">
    <location>
        <begin position="561"/>
        <end position="669"/>
    </location>
</feature>
<evidence type="ECO:0000256" key="12">
    <source>
        <dbReference type="ARBA" id="ARBA00067399"/>
    </source>
</evidence>
<dbReference type="Gene3D" id="2.30.42.10">
    <property type="match status" value="1"/>
</dbReference>
<dbReference type="GO" id="GO:0019722">
    <property type="term" value="P:calcium-mediated signaling"/>
    <property type="evidence" value="ECO:0007669"/>
    <property type="project" value="TreeGrafter"/>
</dbReference>
<dbReference type="GO" id="GO:0014069">
    <property type="term" value="C:postsynaptic density"/>
    <property type="evidence" value="ECO:0007669"/>
    <property type="project" value="TreeGrafter"/>
</dbReference>
<keyword evidence="4" id="KW-0597">Phosphoprotein</keyword>
<feature type="domain" description="PDZ" evidence="19">
    <location>
        <begin position="273"/>
        <end position="361"/>
    </location>
</feature>
<evidence type="ECO:0000313" key="20">
    <source>
        <dbReference type="Proteomes" id="UP000492821"/>
    </source>
</evidence>
<feature type="region of interest" description="Disordered" evidence="17">
    <location>
        <begin position="25"/>
        <end position="69"/>
    </location>
</feature>
<dbReference type="PROSITE" id="PS50106">
    <property type="entry name" value="PDZ"/>
    <property type="match status" value="1"/>
</dbReference>
<feature type="region of interest" description="Disordered" evidence="17">
    <location>
        <begin position="85"/>
        <end position="105"/>
    </location>
</feature>
<evidence type="ECO:0000256" key="11">
    <source>
        <dbReference type="ARBA" id="ARBA00034103"/>
    </source>
</evidence>
<dbReference type="InterPro" id="IPR036034">
    <property type="entry name" value="PDZ_sf"/>
</dbReference>
<dbReference type="WBParaSite" id="Pan_g15037.t1">
    <property type="protein sequence ID" value="Pan_g15037.t1"/>
    <property type="gene ID" value="Pan_g15037"/>
</dbReference>
<dbReference type="Gene3D" id="1.10.150.50">
    <property type="entry name" value="Transcription Factor, Ets-1"/>
    <property type="match status" value="1"/>
</dbReference>
<feature type="compositionally biased region" description="Polar residues" evidence="17">
    <location>
        <begin position="600"/>
        <end position="614"/>
    </location>
</feature>
<evidence type="ECO:0000313" key="21">
    <source>
        <dbReference type="WBParaSite" id="Pan_g15037.t1"/>
    </source>
</evidence>
<evidence type="ECO:0000256" key="14">
    <source>
        <dbReference type="ARBA" id="ARBA00077125"/>
    </source>
</evidence>
<evidence type="ECO:0000256" key="15">
    <source>
        <dbReference type="ARBA" id="ARBA00082439"/>
    </source>
</evidence>
<dbReference type="Proteomes" id="UP000492821">
    <property type="component" value="Unassembled WGS sequence"/>
</dbReference>
<feature type="compositionally biased region" description="Basic and acidic residues" evidence="17">
    <location>
        <begin position="155"/>
        <end position="167"/>
    </location>
</feature>
<dbReference type="GO" id="GO:0031175">
    <property type="term" value="P:neuron projection development"/>
    <property type="evidence" value="ECO:0007669"/>
    <property type="project" value="TreeGrafter"/>
</dbReference>
<dbReference type="GO" id="GO:0030425">
    <property type="term" value="C:dendrite"/>
    <property type="evidence" value="ECO:0007669"/>
    <property type="project" value="TreeGrafter"/>
</dbReference>
<dbReference type="Pfam" id="PF07647">
    <property type="entry name" value="SAM_2"/>
    <property type="match status" value="1"/>
</dbReference>
<evidence type="ECO:0000256" key="5">
    <source>
        <dbReference type="ARBA" id="ARBA00022782"/>
    </source>
</evidence>
<keyword evidence="9" id="KW-0009">Actin-binding</keyword>
<dbReference type="PANTHER" id="PTHR16154">
    <property type="entry name" value="NEURABIN"/>
    <property type="match status" value="1"/>
</dbReference>
<reference evidence="20" key="1">
    <citation type="journal article" date="2013" name="Genetics">
        <title>The draft genome and transcriptome of Panagrellus redivivus are shaped by the harsh demands of a free-living lifestyle.</title>
        <authorList>
            <person name="Srinivasan J."/>
            <person name="Dillman A.R."/>
            <person name="Macchietto M.G."/>
            <person name="Heikkinen L."/>
            <person name="Lakso M."/>
            <person name="Fracchia K.M."/>
            <person name="Antoshechkin I."/>
            <person name="Mortazavi A."/>
            <person name="Wong G."/>
            <person name="Sternberg P.W."/>
        </authorList>
    </citation>
    <scope>NUCLEOTIDE SEQUENCE [LARGE SCALE GENOMIC DNA]</scope>
    <source>
        <strain evidence="20">MT8872</strain>
    </source>
</reference>
<feature type="compositionally biased region" description="Pro residues" evidence="17">
    <location>
        <begin position="54"/>
        <end position="66"/>
    </location>
</feature>
<dbReference type="SMART" id="SM00454">
    <property type="entry name" value="SAM"/>
    <property type="match status" value="1"/>
</dbReference>
<proteinExistence type="predicted"/>